<keyword evidence="3" id="KW-0472">Membrane</keyword>
<feature type="transmembrane region" description="Helical" evidence="3">
    <location>
        <begin position="157"/>
        <end position="174"/>
    </location>
</feature>
<feature type="transmembrane region" description="Helical" evidence="3">
    <location>
        <begin position="86"/>
        <end position="104"/>
    </location>
</feature>
<dbReference type="PANTHER" id="PTHR37312:SF1">
    <property type="entry name" value="MEMBRANE-BOUND ACYLTRANSFERASE YKRP-RELATED"/>
    <property type="match status" value="1"/>
</dbReference>
<dbReference type="Proteomes" id="UP000198752">
    <property type="component" value="Unassembled WGS sequence"/>
</dbReference>
<organism evidence="5 6">
    <name type="scientific">Sporolactobacillus nakayamae</name>
    <dbReference type="NCBI Taxonomy" id="269670"/>
    <lineage>
        <taxon>Bacteria</taxon>
        <taxon>Bacillati</taxon>
        <taxon>Bacillota</taxon>
        <taxon>Bacilli</taxon>
        <taxon>Bacillales</taxon>
        <taxon>Sporolactobacillaceae</taxon>
        <taxon>Sporolactobacillus</taxon>
    </lineage>
</organism>
<feature type="transmembrane region" description="Helical" evidence="3">
    <location>
        <begin position="253"/>
        <end position="273"/>
    </location>
</feature>
<evidence type="ECO:0000259" key="4">
    <source>
        <dbReference type="Pfam" id="PF01757"/>
    </source>
</evidence>
<evidence type="ECO:0000256" key="1">
    <source>
        <dbReference type="ARBA" id="ARBA00004370"/>
    </source>
</evidence>
<comment type="subcellular location">
    <subcellularLocation>
        <location evidence="1">Membrane</location>
    </subcellularLocation>
</comment>
<feature type="transmembrane region" description="Helical" evidence="3">
    <location>
        <begin position="12"/>
        <end position="33"/>
    </location>
</feature>
<dbReference type="AlphaFoldDB" id="A0A1I2W7Q9"/>
<dbReference type="InterPro" id="IPR052734">
    <property type="entry name" value="Nod_factor_acetyltransferase"/>
</dbReference>
<feature type="transmembrane region" description="Helical" evidence="3">
    <location>
        <begin position="48"/>
        <end position="65"/>
    </location>
</feature>
<dbReference type="EMBL" id="FOOY01000034">
    <property type="protein sequence ID" value="SFG95541.1"/>
    <property type="molecule type" value="Genomic_DNA"/>
</dbReference>
<feature type="transmembrane region" description="Helical" evidence="3">
    <location>
        <begin position="311"/>
        <end position="329"/>
    </location>
</feature>
<reference evidence="6" key="1">
    <citation type="submission" date="2016-10" db="EMBL/GenBank/DDBJ databases">
        <authorList>
            <person name="Varghese N."/>
            <person name="Submissions S."/>
        </authorList>
    </citation>
    <scope>NUCLEOTIDE SEQUENCE [LARGE SCALE GENOMIC DNA]</scope>
    <source>
        <strain evidence="6">ATCC 700379</strain>
    </source>
</reference>
<sequence>MIVHMGSTTKQRITWVDIAKALGIIAVVFGHAIDSERDIRSFDLVYDAIYWWHMPLFFIIGGFFLKPLARNWEAIRQFLSRRCKPLIVSYLLMGSLLIMLSHFVRNQDWSYTAFYFVRLLYGGRTLNNYLSIFWFINVYILTLIVVIILISWVRPAILQWIISLTLFAIGTIHQQPEFLGHPYFPWDVQVVLITTTYMLAGYYGFKLLQTISHKYITLLSIGIFYMLLIHDQVTRKINFTLYLKSDNLNHTGLALITPLVLCLGVILVSQIISELKLFHWLVFWGRHTVLIMFWHRALFDLPEIMGLPNHWLLKCLMGLLIPILAVLVWKQFRHFLMHHRPRQFVHS</sequence>
<dbReference type="PANTHER" id="PTHR37312">
    <property type="entry name" value="MEMBRANE-BOUND ACYLTRANSFERASE YKRP-RELATED"/>
    <property type="match status" value="1"/>
</dbReference>
<dbReference type="Pfam" id="PF01757">
    <property type="entry name" value="Acyl_transf_3"/>
    <property type="match status" value="1"/>
</dbReference>
<evidence type="ECO:0000256" key="3">
    <source>
        <dbReference type="SAM" id="Phobius"/>
    </source>
</evidence>
<comment type="similarity">
    <text evidence="2">Belongs to the acyltransferase 3 family.</text>
</comment>
<feature type="transmembrane region" description="Helical" evidence="3">
    <location>
        <begin position="215"/>
        <end position="233"/>
    </location>
</feature>
<protein>
    <submittedName>
        <fullName evidence="5">Fucose 4-O-acetylase</fullName>
    </submittedName>
</protein>
<feature type="domain" description="Acyltransferase 3" evidence="4">
    <location>
        <begin position="14"/>
        <end position="309"/>
    </location>
</feature>
<evidence type="ECO:0000256" key="2">
    <source>
        <dbReference type="ARBA" id="ARBA00007400"/>
    </source>
</evidence>
<name>A0A1I2W7Q9_9BACL</name>
<keyword evidence="6" id="KW-1185">Reference proteome</keyword>
<proteinExistence type="inferred from homology"/>
<keyword evidence="3" id="KW-0812">Transmembrane</keyword>
<evidence type="ECO:0000313" key="6">
    <source>
        <dbReference type="Proteomes" id="UP000198752"/>
    </source>
</evidence>
<feature type="transmembrane region" description="Helical" evidence="3">
    <location>
        <begin position="129"/>
        <end position="150"/>
    </location>
</feature>
<evidence type="ECO:0000313" key="5">
    <source>
        <dbReference type="EMBL" id="SFG95541.1"/>
    </source>
</evidence>
<dbReference type="STRING" id="269670.SAMN02982927_03371"/>
<gene>
    <name evidence="5" type="ORF">SAMN02982927_03371</name>
</gene>
<keyword evidence="3" id="KW-1133">Transmembrane helix</keyword>
<dbReference type="GO" id="GO:0016747">
    <property type="term" value="F:acyltransferase activity, transferring groups other than amino-acyl groups"/>
    <property type="evidence" value="ECO:0007669"/>
    <property type="project" value="InterPro"/>
</dbReference>
<accession>A0A1I2W7Q9</accession>
<dbReference type="InterPro" id="IPR002656">
    <property type="entry name" value="Acyl_transf_3_dom"/>
</dbReference>